<dbReference type="OrthoDB" id="3643156at2759"/>
<accession>A0A9P8KV01</accession>
<evidence type="ECO:0000313" key="2">
    <source>
        <dbReference type="Proteomes" id="UP000698800"/>
    </source>
</evidence>
<protein>
    <submittedName>
        <fullName evidence="1">Uncharacterized protein</fullName>
    </submittedName>
</protein>
<organism evidence="1 2">
    <name type="scientific">Glutinoglossum americanum</name>
    <dbReference type="NCBI Taxonomy" id="1670608"/>
    <lineage>
        <taxon>Eukaryota</taxon>
        <taxon>Fungi</taxon>
        <taxon>Dikarya</taxon>
        <taxon>Ascomycota</taxon>
        <taxon>Pezizomycotina</taxon>
        <taxon>Geoglossomycetes</taxon>
        <taxon>Geoglossales</taxon>
        <taxon>Geoglossaceae</taxon>
        <taxon>Glutinoglossum</taxon>
    </lineage>
</organism>
<evidence type="ECO:0000313" key="1">
    <source>
        <dbReference type="EMBL" id="KAH0536745.1"/>
    </source>
</evidence>
<keyword evidence="2" id="KW-1185">Reference proteome</keyword>
<reference evidence="1" key="1">
    <citation type="submission" date="2021-03" db="EMBL/GenBank/DDBJ databases">
        <title>Comparative genomics and phylogenomic investigation of the class Geoglossomycetes provide insights into ecological specialization and systematics.</title>
        <authorList>
            <person name="Melie T."/>
            <person name="Pirro S."/>
            <person name="Miller A.N."/>
            <person name="Quandt A."/>
        </authorList>
    </citation>
    <scope>NUCLEOTIDE SEQUENCE</scope>
    <source>
        <strain evidence="1">GBOQ0MN5Z8</strain>
    </source>
</reference>
<dbReference type="Proteomes" id="UP000698800">
    <property type="component" value="Unassembled WGS sequence"/>
</dbReference>
<comment type="caution">
    <text evidence="1">The sequence shown here is derived from an EMBL/GenBank/DDBJ whole genome shotgun (WGS) entry which is preliminary data.</text>
</comment>
<name>A0A9P8KV01_9PEZI</name>
<dbReference type="AlphaFoldDB" id="A0A9P8KV01"/>
<dbReference type="EMBL" id="JAGHQL010000183">
    <property type="protein sequence ID" value="KAH0536745.1"/>
    <property type="molecule type" value="Genomic_DNA"/>
</dbReference>
<sequence>MGRKFLALDSVYNPHTVAVIFDNGTTVAHKVDGDSSYQEVMSRLSLDSSRHLAPPYEDPGDSFADGPRRAKRQLRKSIGLPATGDVGALSTLIRDLRLKAESDLGIHISSAVIAVSHLVALYQDDVQDAFEYVGIEYVEPKNYFRPLFWETAAVYAGYGFGLCEHYDDPKACAAEEGKMQQESILAVHYSRKALTTSLAVMKTAVALWEPDYRHMEDFTLGYNAIGGGESEEKYWDAVRDYLQALMVRYQHYERPSKIILTGDMALDETFTRILKEAMVNVMGKVPPIFSNDPEFVATKGAAEFRRRKDF</sequence>
<gene>
    <name evidence="1" type="ORF">FGG08_006417</name>
</gene>
<proteinExistence type="predicted"/>